<evidence type="ECO:0000313" key="1">
    <source>
        <dbReference type="EMBL" id="RLU27530.1"/>
    </source>
</evidence>
<dbReference type="Proteomes" id="UP000279307">
    <property type="component" value="Chromosome 1"/>
</dbReference>
<evidence type="ECO:0000313" key="2">
    <source>
        <dbReference type="Proteomes" id="UP000279307"/>
    </source>
</evidence>
<sequence length="211" mass="24521">MPIFPEISWKRVRSKLVKNHQNFNVANAARVIEETLNSINLGEKDLRDRLGMLEVTDVSRHDKRKIWYCYELTGLGRQVNYLGRREIEDNIREEFHSSSINAGVKAAMHDDIMFVSVKERPKRKRVQHTTPVFFALFLGRKHFFCSKKNVSLEFVKAISITMGYTNSKRIMLTGRNLRSLIRLLWIKQQGVLCAKNISQPTVYKPSDPVIT</sequence>
<dbReference type="EMBL" id="QOIP01000001">
    <property type="protein sequence ID" value="RLU27530.1"/>
    <property type="molecule type" value="Genomic_DNA"/>
</dbReference>
<proteinExistence type="predicted"/>
<protein>
    <submittedName>
        <fullName evidence="1">Uncharacterized protein</fullName>
    </submittedName>
</protein>
<dbReference type="OrthoDB" id="8184399at2759"/>
<dbReference type="AlphaFoldDB" id="A0A3L8E471"/>
<comment type="caution">
    <text evidence="1">The sequence shown here is derived from an EMBL/GenBank/DDBJ whole genome shotgun (WGS) entry which is preliminary data.</text>
</comment>
<reference evidence="1 2" key="1">
    <citation type="journal article" date="2018" name="Genome Res.">
        <title>The genomic architecture and molecular evolution of ant odorant receptors.</title>
        <authorList>
            <person name="McKenzie S.K."/>
            <person name="Kronauer D.J.C."/>
        </authorList>
    </citation>
    <scope>NUCLEOTIDE SEQUENCE [LARGE SCALE GENOMIC DNA]</scope>
    <source>
        <strain evidence="1">Clonal line C1</strain>
    </source>
</reference>
<accession>A0A3L8E471</accession>
<organism evidence="1 2">
    <name type="scientific">Ooceraea biroi</name>
    <name type="common">Clonal raider ant</name>
    <name type="synonym">Cerapachys biroi</name>
    <dbReference type="NCBI Taxonomy" id="2015173"/>
    <lineage>
        <taxon>Eukaryota</taxon>
        <taxon>Metazoa</taxon>
        <taxon>Ecdysozoa</taxon>
        <taxon>Arthropoda</taxon>
        <taxon>Hexapoda</taxon>
        <taxon>Insecta</taxon>
        <taxon>Pterygota</taxon>
        <taxon>Neoptera</taxon>
        <taxon>Endopterygota</taxon>
        <taxon>Hymenoptera</taxon>
        <taxon>Apocrita</taxon>
        <taxon>Aculeata</taxon>
        <taxon>Formicoidea</taxon>
        <taxon>Formicidae</taxon>
        <taxon>Dorylinae</taxon>
        <taxon>Ooceraea</taxon>
    </lineage>
</organism>
<gene>
    <name evidence="1" type="ORF">DMN91_001334</name>
</gene>
<name>A0A3L8E471_OOCBI</name>